<accession>A0AAJ1R0D9</accession>
<sequence>MHKKIFSILFFFLIFTIKAQTVYTGFIGNYPVEMVIYPYGKLADATYSYTNFDEPISLDNGKINNGHLIFQEKENSKKDITTAVLTINNFSKSKDNLEGTWKNTKSNTELKVSLTKQYAFDVGENIEWSGRELLQPVSLGNNYFKIVLTKKKDEYYPKVSAVKIIEKKTDKVLQILNVECQPWGLNSIAVNDYNFDGIMDFSVFESSYAGPNTSSIYFLYDKKSQQYFESGFSGISLEFDQAKKRIYERNQCCAGTVVTTAEYKVVDNNMIILGQHCYRWSEKKHGLVERKLKECR</sequence>
<dbReference type="InterPro" id="IPR058087">
    <property type="entry name" value="XAC2610_dom"/>
</dbReference>
<dbReference type="AlphaFoldDB" id="A0AAJ1R0D9"/>
<proteinExistence type="predicted"/>
<protein>
    <submittedName>
        <fullName evidence="1">Uncharacterized protein</fullName>
    </submittedName>
</protein>
<dbReference type="Proteomes" id="UP001225933">
    <property type="component" value="Unassembled WGS sequence"/>
</dbReference>
<evidence type="ECO:0000313" key="1">
    <source>
        <dbReference type="EMBL" id="MDN4011083.1"/>
    </source>
</evidence>
<organism evidence="1 2">
    <name type="scientific">Chryseobacterium gambrini</name>
    <dbReference type="NCBI Taxonomy" id="373672"/>
    <lineage>
        <taxon>Bacteria</taxon>
        <taxon>Pseudomonadati</taxon>
        <taxon>Bacteroidota</taxon>
        <taxon>Flavobacteriia</taxon>
        <taxon>Flavobacteriales</taxon>
        <taxon>Weeksellaceae</taxon>
        <taxon>Chryseobacterium group</taxon>
        <taxon>Chryseobacterium</taxon>
    </lineage>
</organism>
<dbReference type="NCBIfam" id="NF047539">
    <property type="entry name" value="XAC2610_fam"/>
    <property type="match status" value="1"/>
</dbReference>
<dbReference type="RefSeq" id="WP_214589363.1">
    <property type="nucleotide sequence ID" value="NZ_JAUHGV010000001.1"/>
</dbReference>
<dbReference type="EMBL" id="JAUHGV010000001">
    <property type="protein sequence ID" value="MDN4011083.1"/>
    <property type="molecule type" value="Genomic_DNA"/>
</dbReference>
<gene>
    <name evidence="1" type="ORF">QX233_01280</name>
</gene>
<comment type="caution">
    <text evidence="1">The sequence shown here is derived from an EMBL/GenBank/DDBJ whole genome shotgun (WGS) entry which is preliminary data.</text>
</comment>
<name>A0AAJ1R0D9_9FLAO</name>
<evidence type="ECO:0000313" key="2">
    <source>
        <dbReference type="Proteomes" id="UP001225933"/>
    </source>
</evidence>
<reference evidence="1" key="1">
    <citation type="submission" date="2023-06" db="EMBL/GenBank/DDBJ databases">
        <title>Two Chryseobacterium gambrini strains from China.</title>
        <authorList>
            <person name="Zeng J."/>
            <person name="Wu Y."/>
        </authorList>
    </citation>
    <scope>NUCLEOTIDE SEQUENCE</scope>
    <source>
        <strain evidence="1">SQ219</strain>
    </source>
</reference>